<dbReference type="CDD" id="cd06588">
    <property type="entry name" value="PhnB_like"/>
    <property type="match status" value="1"/>
</dbReference>
<evidence type="ECO:0000313" key="2">
    <source>
        <dbReference type="EMBL" id="RXK56821.1"/>
    </source>
</evidence>
<dbReference type="OrthoDB" id="9806473at2"/>
<dbReference type="Pfam" id="PF06983">
    <property type="entry name" value="3-dmu-9_3-mt"/>
    <property type="match status" value="1"/>
</dbReference>
<protein>
    <submittedName>
        <fullName evidence="2">VOC family protein</fullName>
    </submittedName>
</protein>
<proteinExistence type="predicted"/>
<dbReference type="Gene3D" id="3.10.180.10">
    <property type="entry name" value="2,3-Dihydroxybiphenyl 1,2-Dioxygenase, domain 1"/>
    <property type="match status" value="1"/>
</dbReference>
<dbReference type="AlphaFoldDB" id="A0A4Q1CCY4"/>
<dbReference type="EMBL" id="SDHX01000001">
    <property type="protein sequence ID" value="RXK56821.1"/>
    <property type="molecule type" value="Genomic_DNA"/>
</dbReference>
<evidence type="ECO:0000259" key="1">
    <source>
        <dbReference type="Pfam" id="PF06983"/>
    </source>
</evidence>
<feature type="domain" description="PhnB-like" evidence="1">
    <location>
        <begin position="5"/>
        <end position="133"/>
    </location>
</feature>
<dbReference type="InterPro" id="IPR029068">
    <property type="entry name" value="Glyas_Bleomycin-R_OHBP_Dase"/>
</dbReference>
<dbReference type="PANTHER" id="PTHR33990">
    <property type="entry name" value="PROTEIN YJDN-RELATED"/>
    <property type="match status" value="1"/>
</dbReference>
<dbReference type="Proteomes" id="UP000290218">
    <property type="component" value="Unassembled WGS sequence"/>
</dbReference>
<dbReference type="RefSeq" id="WP_129048186.1">
    <property type="nucleotide sequence ID" value="NZ_SDHX01000001.1"/>
</dbReference>
<dbReference type="SUPFAM" id="SSF54593">
    <property type="entry name" value="Glyoxalase/Bleomycin resistance protein/Dihydroxybiphenyl dioxygenase"/>
    <property type="match status" value="1"/>
</dbReference>
<keyword evidence="3" id="KW-1185">Reference proteome</keyword>
<reference evidence="2 3" key="1">
    <citation type="submission" date="2019-01" db="EMBL/GenBank/DDBJ databases">
        <title>Lacunisphaera sp. strain TWA-58.</title>
        <authorList>
            <person name="Chen W.-M."/>
        </authorList>
    </citation>
    <scope>NUCLEOTIDE SEQUENCE [LARGE SCALE GENOMIC DNA]</scope>
    <source>
        <strain evidence="2 3">TWA-58</strain>
    </source>
</reference>
<dbReference type="PANTHER" id="PTHR33990:SF1">
    <property type="entry name" value="PROTEIN YJDN"/>
    <property type="match status" value="1"/>
</dbReference>
<comment type="caution">
    <text evidence="2">The sequence shown here is derived from an EMBL/GenBank/DDBJ whole genome shotgun (WGS) entry which is preliminary data.</text>
</comment>
<sequence length="142" mass="15742">MDVQVTLNFLGRTEEALACYTRAIGAETTFLLRFRDCPDPAQRRPGFEDKIFHATFRVGGTELMASDCGCEDPSAPARFDGFALALRTDTTEQAERCFAALSTGGHVELPLQETFFATRYGLVTDRFGVSWKIMTEKARSAT</sequence>
<organism evidence="2 3">
    <name type="scientific">Oleiharenicola lentus</name>
    <dbReference type="NCBI Taxonomy" id="2508720"/>
    <lineage>
        <taxon>Bacteria</taxon>
        <taxon>Pseudomonadati</taxon>
        <taxon>Verrucomicrobiota</taxon>
        <taxon>Opitutia</taxon>
        <taxon>Opitutales</taxon>
        <taxon>Opitutaceae</taxon>
        <taxon>Oleiharenicola</taxon>
    </lineage>
</organism>
<evidence type="ECO:0000313" key="3">
    <source>
        <dbReference type="Proteomes" id="UP000290218"/>
    </source>
</evidence>
<gene>
    <name evidence="2" type="ORF">ESB00_13415</name>
</gene>
<name>A0A4Q1CCY4_9BACT</name>
<dbReference type="InterPro" id="IPR028973">
    <property type="entry name" value="PhnB-like"/>
</dbReference>
<accession>A0A4Q1CCY4</accession>